<dbReference type="InterPro" id="IPR011990">
    <property type="entry name" value="TPR-like_helical_dom_sf"/>
</dbReference>
<sequence length="438" mass="47941">MREPSPSAELLQATKVLLDLSYAELPESAARTFRLLAAQPCSSLSPEAVAALTGGTPEEVRADLDALDEWDLVQVTVDGRVHLHRTARAYAAGRAREEDDRTAARKRLIRWYVAAAATAGDAIAPDWAGPAMAVDTKGFHLPDFSGHGPLSWMDTEFASVVALVQDAERHGLPEAWQIPVLYLPFLYLTRHWSACLELFTRAVRLARRARSRTGLARALHGLGWILHELGRDDEALRPLREAATLHESGNDDRGRAWTMHALGESLTGTGHYTEALRRFDAALRHFAAPEWPFGTAIVSATMSTTFKRMGRVEEAIRVAEDALHLALRTRVSPLQSHTHHQLGLMRLEQGHAARAFVHFEQARLLRRDNGQPRGEAESQLGCGKSLAALGLRAEAEEAVTAAIAILSELQDAPAVAEAQLLRQQLGALEPESTVAGRP</sequence>
<dbReference type="RefSeq" id="WP_145934022.1">
    <property type="nucleotide sequence ID" value="NZ_BNAV01000003.1"/>
</dbReference>
<evidence type="ECO:0008006" key="3">
    <source>
        <dbReference type="Google" id="ProtNLM"/>
    </source>
</evidence>
<dbReference type="InterPro" id="IPR019734">
    <property type="entry name" value="TPR_rpt"/>
</dbReference>
<reference evidence="1" key="1">
    <citation type="journal article" date="2014" name="Int. J. Syst. Evol. Microbiol.">
        <title>Complete genome sequence of Corynebacterium casei LMG S-19264T (=DSM 44701T), isolated from a smear-ripened cheese.</title>
        <authorList>
            <consortium name="US DOE Joint Genome Institute (JGI-PGF)"/>
            <person name="Walter F."/>
            <person name="Albersmeier A."/>
            <person name="Kalinowski J."/>
            <person name="Ruckert C."/>
        </authorList>
    </citation>
    <scope>NUCLEOTIDE SEQUENCE</scope>
    <source>
        <strain evidence="1">CGMCC 4.7679</strain>
    </source>
</reference>
<reference evidence="1" key="2">
    <citation type="submission" date="2020-09" db="EMBL/GenBank/DDBJ databases">
        <authorList>
            <person name="Sun Q."/>
            <person name="Zhou Y."/>
        </authorList>
    </citation>
    <scope>NUCLEOTIDE SEQUENCE</scope>
    <source>
        <strain evidence="1">CGMCC 4.7679</strain>
    </source>
</reference>
<name>A0A8H9IU67_9PSEU</name>
<dbReference type="EMBL" id="BNAV01000003">
    <property type="protein sequence ID" value="GHF53312.1"/>
    <property type="molecule type" value="Genomic_DNA"/>
</dbReference>
<dbReference type="PANTHER" id="PTHR47691">
    <property type="entry name" value="REGULATOR-RELATED"/>
    <property type="match status" value="1"/>
</dbReference>
<dbReference type="SUPFAM" id="SSF48452">
    <property type="entry name" value="TPR-like"/>
    <property type="match status" value="2"/>
</dbReference>
<evidence type="ECO:0000313" key="1">
    <source>
        <dbReference type="EMBL" id="GHF53312.1"/>
    </source>
</evidence>
<dbReference type="Pfam" id="PF13424">
    <property type="entry name" value="TPR_12"/>
    <property type="match status" value="1"/>
</dbReference>
<evidence type="ECO:0000313" key="2">
    <source>
        <dbReference type="Proteomes" id="UP000658656"/>
    </source>
</evidence>
<keyword evidence="2" id="KW-1185">Reference proteome</keyword>
<dbReference type="Proteomes" id="UP000658656">
    <property type="component" value="Unassembled WGS sequence"/>
</dbReference>
<organism evidence="1 2">
    <name type="scientific">Amycolatopsis bartoniae</name>
    <dbReference type="NCBI Taxonomy" id="941986"/>
    <lineage>
        <taxon>Bacteria</taxon>
        <taxon>Bacillati</taxon>
        <taxon>Actinomycetota</taxon>
        <taxon>Actinomycetes</taxon>
        <taxon>Pseudonocardiales</taxon>
        <taxon>Pseudonocardiaceae</taxon>
        <taxon>Amycolatopsis</taxon>
    </lineage>
</organism>
<accession>A0A8H9IU67</accession>
<dbReference type="SMART" id="SM00028">
    <property type="entry name" value="TPR"/>
    <property type="match status" value="4"/>
</dbReference>
<comment type="caution">
    <text evidence="1">The sequence shown here is derived from an EMBL/GenBank/DDBJ whole genome shotgun (WGS) entry which is preliminary data.</text>
</comment>
<dbReference type="PANTHER" id="PTHR47691:SF3">
    <property type="entry name" value="HTH-TYPE TRANSCRIPTIONAL REGULATOR RV0890C-RELATED"/>
    <property type="match status" value="1"/>
</dbReference>
<protein>
    <recommendedName>
        <fullName evidence="3">Tetratricopeptide repeat protein</fullName>
    </recommendedName>
</protein>
<dbReference type="AlphaFoldDB" id="A0A8H9IU67"/>
<proteinExistence type="predicted"/>
<dbReference type="OrthoDB" id="581105at2"/>
<gene>
    <name evidence="1" type="ORF">GCM10017566_28380</name>
</gene>
<dbReference type="Gene3D" id="1.25.40.10">
    <property type="entry name" value="Tetratricopeptide repeat domain"/>
    <property type="match status" value="1"/>
</dbReference>